<dbReference type="InterPro" id="IPR036390">
    <property type="entry name" value="WH_DNA-bd_sf"/>
</dbReference>
<evidence type="ECO:0000259" key="4">
    <source>
        <dbReference type="PROSITE" id="PS50987"/>
    </source>
</evidence>
<dbReference type="RefSeq" id="WP_316969652.1">
    <property type="nucleotide sequence ID" value="NZ_JARFPL010000037.1"/>
</dbReference>
<dbReference type="Gene3D" id="1.10.10.10">
    <property type="entry name" value="Winged helix-like DNA-binding domain superfamily/Winged helix DNA-binding domain"/>
    <property type="match status" value="1"/>
</dbReference>
<dbReference type="EMBL" id="JARFPL010000037">
    <property type="protein sequence ID" value="MDF0593952.1"/>
    <property type="molecule type" value="Genomic_DNA"/>
</dbReference>
<organism evidence="5 6">
    <name type="scientific">Candidatus Methanocrinis alkalitolerans</name>
    <dbReference type="NCBI Taxonomy" id="3033395"/>
    <lineage>
        <taxon>Archaea</taxon>
        <taxon>Methanobacteriati</taxon>
        <taxon>Methanobacteriota</taxon>
        <taxon>Stenosarchaea group</taxon>
        <taxon>Methanomicrobia</taxon>
        <taxon>Methanotrichales</taxon>
        <taxon>Methanotrichaceae</taxon>
        <taxon>Methanocrinis</taxon>
    </lineage>
</organism>
<feature type="domain" description="HTH arsR-type" evidence="4">
    <location>
        <begin position="39"/>
        <end position="131"/>
    </location>
</feature>
<dbReference type="PANTHER" id="PTHR33154">
    <property type="entry name" value="TRANSCRIPTIONAL REGULATOR, ARSR FAMILY"/>
    <property type="match status" value="1"/>
</dbReference>
<protein>
    <submittedName>
        <fullName evidence="5">Metalloregulator ArsR/SmtB family transcription factor</fullName>
    </submittedName>
</protein>
<keyword evidence="2" id="KW-0238">DNA-binding</keyword>
<dbReference type="InterPro" id="IPR011991">
    <property type="entry name" value="ArsR-like_HTH"/>
</dbReference>
<dbReference type="PANTHER" id="PTHR33154:SF18">
    <property type="entry name" value="ARSENICAL RESISTANCE OPERON REPRESSOR"/>
    <property type="match status" value="1"/>
</dbReference>
<dbReference type="InterPro" id="IPR051081">
    <property type="entry name" value="HTH_MetalResp_TranReg"/>
</dbReference>
<reference evidence="5 6" key="1">
    <citation type="submission" date="2023-03" db="EMBL/GenBank/DDBJ databases">
        <title>Whole genome sequencing of Methanotrichaceae archaeon M04Ac.</title>
        <authorList>
            <person name="Khomyakova M.A."/>
            <person name="Merkel A.Y."/>
            <person name="Slobodkin A.I."/>
        </authorList>
    </citation>
    <scope>NUCLEOTIDE SEQUENCE [LARGE SCALE GENOMIC DNA]</scope>
    <source>
        <strain evidence="5 6">M04Ac</strain>
    </source>
</reference>
<keyword evidence="3" id="KW-0804">Transcription</keyword>
<proteinExistence type="predicted"/>
<name>A0ABT5XHH8_9EURY</name>
<dbReference type="SMART" id="SM00418">
    <property type="entry name" value="HTH_ARSR"/>
    <property type="match status" value="1"/>
</dbReference>
<dbReference type="CDD" id="cd00090">
    <property type="entry name" value="HTH_ARSR"/>
    <property type="match status" value="1"/>
</dbReference>
<dbReference type="PROSITE" id="PS50987">
    <property type="entry name" value="HTH_ARSR_2"/>
    <property type="match status" value="1"/>
</dbReference>
<evidence type="ECO:0000256" key="3">
    <source>
        <dbReference type="ARBA" id="ARBA00023163"/>
    </source>
</evidence>
<gene>
    <name evidence="5" type="ORF">P0O24_10205</name>
</gene>
<sequence>MTVSIEPLDPSAERLARLTGDRCKARDAAGRLKALTDKIDEEELAAEAEVFRAISDPFRLSILKLLRDGELCVCEIMTALDRPQSSTSHHLSILKRAGLVKERKEGKWSRYRLADGAVIDLMKLAEILRGG</sequence>
<keyword evidence="6" id="KW-1185">Reference proteome</keyword>
<evidence type="ECO:0000313" key="6">
    <source>
        <dbReference type="Proteomes" id="UP001215956"/>
    </source>
</evidence>
<comment type="caution">
    <text evidence="5">The sequence shown here is derived from an EMBL/GenBank/DDBJ whole genome shotgun (WGS) entry which is preliminary data.</text>
</comment>
<dbReference type="Proteomes" id="UP001215956">
    <property type="component" value="Unassembled WGS sequence"/>
</dbReference>
<keyword evidence="1" id="KW-0805">Transcription regulation</keyword>
<evidence type="ECO:0000256" key="2">
    <source>
        <dbReference type="ARBA" id="ARBA00023125"/>
    </source>
</evidence>
<dbReference type="InterPro" id="IPR001845">
    <property type="entry name" value="HTH_ArsR_DNA-bd_dom"/>
</dbReference>
<dbReference type="InterPro" id="IPR036388">
    <property type="entry name" value="WH-like_DNA-bd_sf"/>
</dbReference>
<dbReference type="SUPFAM" id="SSF46785">
    <property type="entry name" value="Winged helix' DNA-binding domain"/>
    <property type="match status" value="1"/>
</dbReference>
<dbReference type="Pfam" id="PF01022">
    <property type="entry name" value="HTH_5"/>
    <property type="match status" value="1"/>
</dbReference>
<evidence type="ECO:0000256" key="1">
    <source>
        <dbReference type="ARBA" id="ARBA00023015"/>
    </source>
</evidence>
<accession>A0ABT5XHH8</accession>
<dbReference type="PRINTS" id="PR00778">
    <property type="entry name" value="HTHARSR"/>
</dbReference>
<dbReference type="NCBIfam" id="NF033788">
    <property type="entry name" value="HTH_metalloreg"/>
    <property type="match status" value="1"/>
</dbReference>
<evidence type="ECO:0000313" key="5">
    <source>
        <dbReference type="EMBL" id="MDF0593952.1"/>
    </source>
</evidence>